<evidence type="ECO:0008006" key="3">
    <source>
        <dbReference type="Google" id="ProtNLM"/>
    </source>
</evidence>
<dbReference type="AlphaFoldDB" id="A0AB37Z9B7"/>
<dbReference type="GO" id="GO:0005886">
    <property type="term" value="C:plasma membrane"/>
    <property type="evidence" value="ECO:0007669"/>
    <property type="project" value="TreeGrafter"/>
</dbReference>
<accession>A0AB37Z9B7</accession>
<dbReference type="Proteomes" id="UP000242418">
    <property type="component" value="Unassembled WGS sequence"/>
</dbReference>
<keyword evidence="2" id="KW-1185">Reference proteome</keyword>
<proteinExistence type="predicted"/>
<dbReference type="RefSeq" id="WP_090253203.1">
    <property type="nucleotide sequence ID" value="NZ_FMTL01000002.1"/>
</dbReference>
<dbReference type="InterPro" id="IPR052894">
    <property type="entry name" value="AsmA-related"/>
</dbReference>
<dbReference type="GO" id="GO:0090313">
    <property type="term" value="P:regulation of protein targeting to membrane"/>
    <property type="evidence" value="ECO:0007669"/>
    <property type="project" value="TreeGrafter"/>
</dbReference>
<evidence type="ECO:0000313" key="2">
    <source>
        <dbReference type="Proteomes" id="UP000242418"/>
    </source>
</evidence>
<sequence length="356" mass="39981">MRKRYALPLWTLLTLAIALLALHIALPLLLRDYLNERLANMGDYRGQISDIDLALWRGAYQINGLNIVKLNGQVPVPLLEAPVIDLAVSWRELWNNRSIVAEVAFERPQLTFVDGGNAANSQTGEGVDWRAQLRGLLPIHINEIRVIDGTLAFRNFTAKPPVDLQASEINGSILNLSNVSVADNTRPASLQATAKVFEQAPVQASANFDPLGQLDDFDLRLRITDIQLKQLNSFTRAYADFDFAAGQGDFVMELDARQGKLKGYAKPLLRNMEVFDWQQDVAAKDKNLLTGAWEALVGGGSWLLKNQRKDQFATRVNIEGDLKTYDISRWQAFKAILRNAFVRAFSSRFDNQEQQQ</sequence>
<organism evidence="1 2">
    <name type="scientific">Pseudomonas peli</name>
    <dbReference type="NCBI Taxonomy" id="592361"/>
    <lineage>
        <taxon>Bacteria</taxon>
        <taxon>Pseudomonadati</taxon>
        <taxon>Pseudomonadota</taxon>
        <taxon>Gammaproteobacteria</taxon>
        <taxon>Pseudomonadales</taxon>
        <taxon>Pseudomonadaceae</taxon>
        <taxon>Pseudomonas</taxon>
    </lineage>
</organism>
<evidence type="ECO:0000313" key="1">
    <source>
        <dbReference type="EMBL" id="SCW67602.1"/>
    </source>
</evidence>
<dbReference type="InterPro" id="IPR008023">
    <property type="entry name" value="DUF748"/>
</dbReference>
<comment type="caution">
    <text evidence="1">The sequence shown here is derived from an EMBL/GenBank/DDBJ whole genome shotgun (WGS) entry which is preliminary data.</text>
</comment>
<dbReference type="PANTHER" id="PTHR30441">
    <property type="entry name" value="DUF748 DOMAIN-CONTAINING PROTEIN"/>
    <property type="match status" value="1"/>
</dbReference>
<dbReference type="Pfam" id="PF05359">
    <property type="entry name" value="DUF748"/>
    <property type="match status" value="1"/>
</dbReference>
<name>A0AB37Z9B7_9PSED</name>
<protein>
    <recommendedName>
        <fullName evidence="3">DUF748 domain-containing protein</fullName>
    </recommendedName>
</protein>
<dbReference type="EMBL" id="FMTL01000002">
    <property type="protein sequence ID" value="SCW67602.1"/>
    <property type="molecule type" value="Genomic_DNA"/>
</dbReference>
<dbReference type="PANTHER" id="PTHR30441:SF4">
    <property type="entry name" value="PROTEIN ASMA"/>
    <property type="match status" value="1"/>
</dbReference>
<reference evidence="1 2" key="1">
    <citation type="submission" date="2016-10" db="EMBL/GenBank/DDBJ databases">
        <authorList>
            <person name="Varghese N."/>
            <person name="Submissions S."/>
        </authorList>
    </citation>
    <scope>NUCLEOTIDE SEQUENCE [LARGE SCALE GENOMIC DNA]</scope>
    <source>
        <strain evidence="1 2">DSM 17833</strain>
    </source>
</reference>
<gene>
    <name evidence="1" type="ORF">SAMN05216370_2715</name>
</gene>